<feature type="compositionally biased region" description="Low complexity" evidence="1">
    <location>
        <begin position="291"/>
        <end position="312"/>
    </location>
</feature>
<feature type="compositionally biased region" description="Acidic residues" evidence="1">
    <location>
        <begin position="313"/>
        <end position="324"/>
    </location>
</feature>
<dbReference type="AlphaFoldDB" id="A0A0C3SEH7"/>
<evidence type="ECO:0000256" key="1">
    <source>
        <dbReference type="SAM" id="MobiDB-lite"/>
    </source>
</evidence>
<sequence length="394" mass="44237">MSNDVSAGLSLPPQAETDNIVIDQQTTQNDSLEQEAYDHVLKLLSFSINASLSELGHFPGSGMLLQELRNQNKQFQDVSRKLHEDNVTLQRVINKQKQDISSLQNHNFGLAKQLESLGHECRQLNETLKKVIIERDNLVSYTQVMAQNPPVWVSHPFPHPPPYAMLPMQHVIPQPTPVPAPTIQGYNVERGPHLPEDMRNAQLAPSTLLRAPIIASQALPTAPRPQRHFPVIDLTESDDQPVEERERKRPRHSAPEEPPPTLPALATPTTPQVDLSQLGQQLHQIEQELTPQAAPASASEQQPSSPSLPQAAETDEDYEEEERDADGLIPIEKCLETAYEEREGKLWCRMCDHRFQALKSTDQPLAPMPSNEQGDLVRHLQEVHPAGWVNLRNQ</sequence>
<feature type="region of interest" description="Disordered" evidence="1">
    <location>
        <begin position="289"/>
        <end position="326"/>
    </location>
</feature>
<name>A0A0C3SEH7_PHLG1</name>
<evidence type="ECO:0000313" key="3">
    <source>
        <dbReference type="Proteomes" id="UP000053257"/>
    </source>
</evidence>
<evidence type="ECO:0000313" key="2">
    <source>
        <dbReference type="EMBL" id="KIP12747.1"/>
    </source>
</evidence>
<dbReference type="EMBL" id="KN840438">
    <property type="protein sequence ID" value="KIP12747.1"/>
    <property type="molecule type" value="Genomic_DNA"/>
</dbReference>
<organism evidence="2 3">
    <name type="scientific">Phlebiopsis gigantea (strain 11061_1 CR5-6)</name>
    <name type="common">White-rot fungus</name>
    <name type="synonym">Peniophora gigantea</name>
    <dbReference type="NCBI Taxonomy" id="745531"/>
    <lineage>
        <taxon>Eukaryota</taxon>
        <taxon>Fungi</taxon>
        <taxon>Dikarya</taxon>
        <taxon>Basidiomycota</taxon>
        <taxon>Agaricomycotina</taxon>
        <taxon>Agaricomycetes</taxon>
        <taxon>Polyporales</taxon>
        <taxon>Phanerochaetaceae</taxon>
        <taxon>Phlebiopsis</taxon>
    </lineage>
</organism>
<proteinExistence type="predicted"/>
<keyword evidence="3" id="KW-1185">Reference proteome</keyword>
<dbReference type="HOGENOM" id="CLU_700401_0_0_1"/>
<feature type="region of interest" description="Disordered" evidence="1">
    <location>
        <begin position="217"/>
        <end position="270"/>
    </location>
</feature>
<accession>A0A0C3SEH7</accession>
<protein>
    <submittedName>
        <fullName evidence="2">Uncharacterized protein</fullName>
    </submittedName>
</protein>
<dbReference type="Proteomes" id="UP000053257">
    <property type="component" value="Unassembled WGS sequence"/>
</dbReference>
<gene>
    <name evidence="2" type="ORF">PHLGIDRAFT_134438</name>
</gene>
<reference evidence="2 3" key="1">
    <citation type="journal article" date="2014" name="PLoS Genet.">
        <title>Analysis of the Phlebiopsis gigantea genome, transcriptome and secretome provides insight into its pioneer colonization strategies of wood.</title>
        <authorList>
            <person name="Hori C."/>
            <person name="Ishida T."/>
            <person name="Igarashi K."/>
            <person name="Samejima M."/>
            <person name="Suzuki H."/>
            <person name="Master E."/>
            <person name="Ferreira P."/>
            <person name="Ruiz-Duenas F.J."/>
            <person name="Held B."/>
            <person name="Canessa P."/>
            <person name="Larrondo L.F."/>
            <person name="Schmoll M."/>
            <person name="Druzhinina I.S."/>
            <person name="Kubicek C.P."/>
            <person name="Gaskell J.A."/>
            <person name="Kersten P."/>
            <person name="St John F."/>
            <person name="Glasner J."/>
            <person name="Sabat G."/>
            <person name="Splinter BonDurant S."/>
            <person name="Syed K."/>
            <person name="Yadav J."/>
            <person name="Mgbeahuruike A.C."/>
            <person name="Kovalchuk A."/>
            <person name="Asiegbu F.O."/>
            <person name="Lackner G."/>
            <person name="Hoffmeister D."/>
            <person name="Rencoret J."/>
            <person name="Gutierrez A."/>
            <person name="Sun H."/>
            <person name="Lindquist E."/>
            <person name="Barry K."/>
            <person name="Riley R."/>
            <person name="Grigoriev I.V."/>
            <person name="Henrissat B."/>
            <person name="Kues U."/>
            <person name="Berka R.M."/>
            <person name="Martinez A.T."/>
            <person name="Covert S.F."/>
            <person name="Blanchette R.A."/>
            <person name="Cullen D."/>
        </authorList>
    </citation>
    <scope>NUCLEOTIDE SEQUENCE [LARGE SCALE GENOMIC DNA]</scope>
    <source>
        <strain evidence="2 3">11061_1 CR5-6</strain>
    </source>
</reference>
<dbReference type="OrthoDB" id="2804719at2759"/>